<comment type="caution">
    <text evidence="2">The sequence shown here is derived from an EMBL/GenBank/DDBJ whole genome shotgun (WGS) entry which is preliminary data.</text>
</comment>
<dbReference type="PANTHER" id="PTHR30543">
    <property type="entry name" value="CHROMATE REDUCTASE"/>
    <property type="match status" value="1"/>
</dbReference>
<proteinExistence type="predicted"/>
<dbReference type="PANTHER" id="PTHR30543:SF21">
    <property type="entry name" value="NAD(P)H-DEPENDENT FMN REDUCTASE LOT6"/>
    <property type="match status" value="1"/>
</dbReference>
<organism evidence="2 3">
    <name type="scientific">Mesonia mobilis</name>
    <dbReference type="NCBI Taxonomy" id="369791"/>
    <lineage>
        <taxon>Bacteria</taxon>
        <taxon>Pseudomonadati</taxon>
        <taxon>Bacteroidota</taxon>
        <taxon>Flavobacteriia</taxon>
        <taxon>Flavobacteriales</taxon>
        <taxon>Flavobacteriaceae</taxon>
        <taxon>Mesonia</taxon>
    </lineage>
</organism>
<dbReference type="InterPro" id="IPR029039">
    <property type="entry name" value="Flavoprotein-like_sf"/>
</dbReference>
<reference evidence="3" key="1">
    <citation type="journal article" date="2019" name="Int. J. Syst. Evol. Microbiol.">
        <title>The Global Catalogue of Microorganisms (GCM) 10K type strain sequencing project: providing services to taxonomists for standard genome sequencing and annotation.</title>
        <authorList>
            <consortium name="The Broad Institute Genomics Platform"/>
            <consortium name="The Broad Institute Genome Sequencing Center for Infectious Disease"/>
            <person name="Wu L."/>
            <person name="Ma J."/>
        </authorList>
    </citation>
    <scope>NUCLEOTIDE SEQUENCE [LARGE SCALE GENOMIC DNA]</scope>
    <source>
        <strain evidence="3">KCTC 12708</strain>
    </source>
</reference>
<evidence type="ECO:0000313" key="3">
    <source>
        <dbReference type="Proteomes" id="UP000615593"/>
    </source>
</evidence>
<dbReference type="RefSeq" id="WP_027884524.1">
    <property type="nucleotide sequence ID" value="NZ_BMWY01000005.1"/>
</dbReference>
<dbReference type="Proteomes" id="UP000615593">
    <property type="component" value="Unassembled WGS sequence"/>
</dbReference>
<name>A0ABQ3BY31_9FLAO</name>
<evidence type="ECO:0000259" key="1">
    <source>
        <dbReference type="Pfam" id="PF03358"/>
    </source>
</evidence>
<dbReference type="InterPro" id="IPR050712">
    <property type="entry name" value="NAD(P)H-dep_reductase"/>
</dbReference>
<gene>
    <name evidence="2" type="ORF">GCM10008088_19740</name>
</gene>
<dbReference type="GeneID" id="94369639"/>
<dbReference type="Pfam" id="PF03358">
    <property type="entry name" value="FMN_red"/>
    <property type="match status" value="1"/>
</dbReference>
<evidence type="ECO:0000313" key="2">
    <source>
        <dbReference type="EMBL" id="GGZ58227.1"/>
    </source>
</evidence>
<sequence>MKKILAFAGSNSKNSINKKLLNYVVGRIENHEVKVLELNDYEFPMFGVDHENEKGYPADIQVLKMLIKEVDALVIAVNEHNGGPSAYFKNITDWLSRMELKFLQDKKVLLMSTSPGKRGAASSLEYYKNVLPRFGAEVVESFSLPSFNENFDVENHKITDEILLLGLNDVVSNFEQELKE</sequence>
<dbReference type="SUPFAM" id="SSF52218">
    <property type="entry name" value="Flavoproteins"/>
    <property type="match status" value="1"/>
</dbReference>
<dbReference type="EMBL" id="BMWY01000005">
    <property type="protein sequence ID" value="GGZ58227.1"/>
    <property type="molecule type" value="Genomic_DNA"/>
</dbReference>
<dbReference type="Gene3D" id="3.40.50.360">
    <property type="match status" value="1"/>
</dbReference>
<protein>
    <recommendedName>
        <fullName evidence="1">NADPH-dependent FMN reductase-like domain-containing protein</fullName>
    </recommendedName>
</protein>
<keyword evidence="3" id="KW-1185">Reference proteome</keyword>
<dbReference type="InterPro" id="IPR005025">
    <property type="entry name" value="FMN_Rdtase-like_dom"/>
</dbReference>
<accession>A0ABQ3BY31</accession>
<feature type="domain" description="NADPH-dependent FMN reductase-like" evidence="1">
    <location>
        <begin position="3"/>
        <end position="144"/>
    </location>
</feature>